<dbReference type="EMBL" id="JBAWTH010000027">
    <property type="protein sequence ID" value="KAL2285911.1"/>
    <property type="molecule type" value="Genomic_DNA"/>
</dbReference>
<evidence type="ECO:0000313" key="2">
    <source>
        <dbReference type="EMBL" id="KAL2285911.1"/>
    </source>
</evidence>
<accession>A0ABR4EUH1</accession>
<comment type="caution">
    <text evidence="2">The sequence shown here is derived from an EMBL/GenBank/DDBJ whole genome shotgun (WGS) entry which is preliminary data.</text>
</comment>
<evidence type="ECO:0000256" key="1">
    <source>
        <dbReference type="SAM" id="MobiDB-lite"/>
    </source>
</evidence>
<gene>
    <name evidence="2" type="ORF">FJTKL_07404</name>
</gene>
<evidence type="ECO:0000313" key="3">
    <source>
        <dbReference type="Proteomes" id="UP001600888"/>
    </source>
</evidence>
<reference evidence="2 3" key="1">
    <citation type="submission" date="2024-03" db="EMBL/GenBank/DDBJ databases">
        <title>A high-quality draft genome sequence of Diaporthe vaccinii, a causative agent of upright dieback and viscid rot disease in cranberry plants.</title>
        <authorList>
            <person name="Sarrasin M."/>
            <person name="Lang B.F."/>
            <person name="Burger G."/>
        </authorList>
    </citation>
    <scope>NUCLEOTIDE SEQUENCE [LARGE SCALE GENOMIC DNA]</scope>
    <source>
        <strain evidence="2 3">IS7</strain>
    </source>
</reference>
<sequence length="127" mass="13941">MFGLNSSAGDETDPHAIQVFSDEDKQALLLNNDNSGNDCDGHGHGDPSLNCDDVNDRATTQIQSSKATSVLRKRCPIDVGVAPAWNEKIKGLNSRLWKRMLSLGWICRRVLNLYLVLIQSPKDGSGF</sequence>
<feature type="region of interest" description="Disordered" evidence="1">
    <location>
        <begin position="31"/>
        <end position="52"/>
    </location>
</feature>
<organism evidence="2 3">
    <name type="scientific">Diaporthe vaccinii</name>
    <dbReference type="NCBI Taxonomy" id="105482"/>
    <lineage>
        <taxon>Eukaryota</taxon>
        <taxon>Fungi</taxon>
        <taxon>Dikarya</taxon>
        <taxon>Ascomycota</taxon>
        <taxon>Pezizomycotina</taxon>
        <taxon>Sordariomycetes</taxon>
        <taxon>Sordariomycetidae</taxon>
        <taxon>Diaporthales</taxon>
        <taxon>Diaporthaceae</taxon>
        <taxon>Diaporthe</taxon>
        <taxon>Diaporthe eres species complex</taxon>
    </lineage>
</organism>
<protein>
    <submittedName>
        <fullName evidence="2">Uncharacterized protein</fullName>
    </submittedName>
</protein>
<keyword evidence="3" id="KW-1185">Reference proteome</keyword>
<name>A0ABR4EUH1_9PEZI</name>
<dbReference type="Proteomes" id="UP001600888">
    <property type="component" value="Unassembled WGS sequence"/>
</dbReference>
<proteinExistence type="predicted"/>